<name>A0A2S9XEG9_9BACT</name>
<dbReference type="AlphaFoldDB" id="A0A2S9XEG9"/>
<evidence type="ECO:0000313" key="3">
    <source>
        <dbReference type="Proteomes" id="UP000237968"/>
    </source>
</evidence>
<dbReference type="Proteomes" id="UP000237968">
    <property type="component" value="Unassembled WGS sequence"/>
</dbReference>
<comment type="caution">
    <text evidence="2">The sequence shown here is derived from an EMBL/GenBank/DDBJ whole genome shotgun (WGS) entry which is preliminary data.</text>
</comment>
<gene>
    <name evidence="2" type="ORF">ENSA5_56770</name>
</gene>
<accession>A0A2S9XEG9</accession>
<dbReference type="InterPro" id="IPR036188">
    <property type="entry name" value="FAD/NAD-bd_sf"/>
</dbReference>
<evidence type="ECO:0000313" key="2">
    <source>
        <dbReference type="EMBL" id="PRP91264.1"/>
    </source>
</evidence>
<proteinExistence type="predicted"/>
<keyword evidence="3" id="KW-1185">Reference proteome</keyword>
<feature type="domain" description="FAD-binding" evidence="1">
    <location>
        <begin position="10"/>
        <end position="213"/>
    </location>
</feature>
<dbReference type="Pfam" id="PF01494">
    <property type="entry name" value="FAD_binding_3"/>
    <property type="match status" value="1"/>
</dbReference>
<dbReference type="GO" id="GO:0071949">
    <property type="term" value="F:FAD binding"/>
    <property type="evidence" value="ECO:0007669"/>
    <property type="project" value="InterPro"/>
</dbReference>
<organism evidence="2 3">
    <name type="scientific">Enhygromyxa salina</name>
    <dbReference type="NCBI Taxonomy" id="215803"/>
    <lineage>
        <taxon>Bacteria</taxon>
        <taxon>Pseudomonadati</taxon>
        <taxon>Myxococcota</taxon>
        <taxon>Polyangia</taxon>
        <taxon>Nannocystales</taxon>
        <taxon>Nannocystaceae</taxon>
        <taxon>Enhygromyxa</taxon>
    </lineage>
</organism>
<dbReference type="InterPro" id="IPR002938">
    <property type="entry name" value="FAD-bd"/>
</dbReference>
<evidence type="ECO:0000259" key="1">
    <source>
        <dbReference type="Pfam" id="PF01494"/>
    </source>
</evidence>
<protein>
    <recommendedName>
        <fullName evidence="1">FAD-binding domain-containing protein</fullName>
    </recommendedName>
</protein>
<dbReference type="SUPFAM" id="SSF51905">
    <property type="entry name" value="FAD/NAD(P)-binding domain"/>
    <property type="match status" value="1"/>
</dbReference>
<sequence length="492" mass="55498">MDPSTSSKPVVIGSSVTGLLISYTLSRSGIDHLLIGGGEPDDRPRLGESLNEITSSDFLCFLDSDLRKHFYQKCHISLMHGKNASMVYLSRPSREGRFRFPREMNDDTTRREGIAHTRSVLHADRLSFDRDLYHRVRANPRCEFIEDLRVQIAHDHTTDQVTGVTLSSGETLAPRYLFDATGPRSLVGRAAGVGRRSLSRPQRVLWTHMRAAAQPSGLDWWQCGTNLLRLDDDSDGLRGIAWTIPIGRTLSLGLSADLDQPGLAGLAADQLLDRLVAAWARRGIDLRSIYPDTAPAQELTHEYCLANRGFGANWLSAGAAYIQVWFPSSSGLNTSLVAAHLAPRLLEDPRGAGEIYEQALQLFLPFHEHMDHMIYAPHLSRGRRPYEFWSRWLSFIPERVAGHLRLSADEIGTDRQIYRILERLSAHFQAHPLLQLGTWGFQIVRPQQCESLEEMASAFGGYFNYRRFRARSYGKGMHDWLGPELSARRRRG</sequence>
<dbReference type="Gene3D" id="3.50.50.60">
    <property type="entry name" value="FAD/NAD(P)-binding domain"/>
    <property type="match status" value="1"/>
</dbReference>
<dbReference type="EMBL" id="PVNK01000249">
    <property type="protein sequence ID" value="PRP91264.1"/>
    <property type="molecule type" value="Genomic_DNA"/>
</dbReference>
<dbReference type="RefSeq" id="WP_146156215.1">
    <property type="nucleotide sequence ID" value="NZ_PVNK01000249.1"/>
</dbReference>
<reference evidence="2 3" key="1">
    <citation type="submission" date="2018-03" db="EMBL/GenBank/DDBJ databases">
        <title>Draft Genome Sequences of the Obligatory Marine Myxobacteria Enhygromyxa salina SWB005.</title>
        <authorList>
            <person name="Poehlein A."/>
            <person name="Moghaddam J.A."/>
            <person name="Harms H."/>
            <person name="Alanjari M."/>
            <person name="Koenig G.M."/>
            <person name="Daniel R."/>
            <person name="Schaeberle T.F."/>
        </authorList>
    </citation>
    <scope>NUCLEOTIDE SEQUENCE [LARGE SCALE GENOMIC DNA]</scope>
    <source>
        <strain evidence="2 3">SWB005</strain>
    </source>
</reference>